<dbReference type="OrthoDB" id="2688790at2759"/>
<evidence type="ECO:0000313" key="2">
    <source>
        <dbReference type="Proteomes" id="UP000053989"/>
    </source>
</evidence>
<reference evidence="1 2" key="1">
    <citation type="submission" date="2014-04" db="EMBL/GenBank/DDBJ databases">
        <authorList>
            <consortium name="DOE Joint Genome Institute"/>
            <person name="Kuo A."/>
            <person name="Kohler A."/>
            <person name="Nagy L.G."/>
            <person name="Floudas D."/>
            <person name="Copeland A."/>
            <person name="Barry K.W."/>
            <person name="Cichocki N."/>
            <person name="Veneault-Fourrey C."/>
            <person name="LaButti K."/>
            <person name="Lindquist E.A."/>
            <person name="Lipzen A."/>
            <person name="Lundell T."/>
            <person name="Morin E."/>
            <person name="Murat C."/>
            <person name="Sun H."/>
            <person name="Tunlid A."/>
            <person name="Henrissat B."/>
            <person name="Grigoriev I.V."/>
            <person name="Hibbett D.S."/>
            <person name="Martin F."/>
            <person name="Nordberg H.P."/>
            <person name="Cantor M.N."/>
            <person name="Hua S.X."/>
        </authorList>
    </citation>
    <scope>NUCLEOTIDE SEQUENCE [LARGE SCALE GENOMIC DNA]</scope>
    <source>
        <strain evidence="1 2">Foug A</strain>
    </source>
</reference>
<accession>A0A0C3D6I9</accession>
<organism evidence="1 2">
    <name type="scientific">Scleroderma citrinum Foug A</name>
    <dbReference type="NCBI Taxonomy" id="1036808"/>
    <lineage>
        <taxon>Eukaryota</taxon>
        <taxon>Fungi</taxon>
        <taxon>Dikarya</taxon>
        <taxon>Basidiomycota</taxon>
        <taxon>Agaricomycotina</taxon>
        <taxon>Agaricomycetes</taxon>
        <taxon>Agaricomycetidae</taxon>
        <taxon>Boletales</taxon>
        <taxon>Sclerodermatineae</taxon>
        <taxon>Sclerodermataceae</taxon>
        <taxon>Scleroderma</taxon>
    </lineage>
</organism>
<reference evidence="2" key="2">
    <citation type="submission" date="2015-01" db="EMBL/GenBank/DDBJ databases">
        <title>Evolutionary Origins and Diversification of the Mycorrhizal Mutualists.</title>
        <authorList>
            <consortium name="DOE Joint Genome Institute"/>
            <consortium name="Mycorrhizal Genomics Consortium"/>
            <person name="Kohler A."/>
            <person name="Kuo A."/>
            <person name="Nagy L.G."/>
            <person name="Floudas D."/>
            <person name="Copeland A."/>
            <person name="Barry K.W."/>
            <person name="Cichocki N."/>
            <person name="Veneault-Fourrey C."/>
            <person name="LaButti K."/>
            <person name="Lindquist E.A."/>
            <person name="Lipzen A."/>
            <person name="Lundell T."/>
            <person name="Morin E."/>
            <person name="Murat C."/>
            <person name="Riley R."/>
            <person name="Ohm R."/>
            <person name="Sun H."/>
            <person name="Tunlid A."/>
            <person name="Henrissat B."/>
            <person name="Grigoriev I.V."/>
            <person name="Hibbett D.S."/>
            <person name="Martin F."/>
        </authorList>
    </citation>
    <scope>NUCLEOTIDE SEQUENCE [LARGE SCALE GENOMIC DNA]</scope>
    <source>
        <strain evidence="2">Foug A</strain>
    </source>
</reference>
<sequence length="203" mass="23428">MSIIKIYRDCRVTSGDVHPQVSYPEVFSCNPTFGIMSVKLTLSFGENFRNLEIWISSSKKLMEKGSVPMILVNVDFITYPFVQYPTLEVFLDRLDIDEPLWHWREIFFLPLQRLGVRTLDDMEIVSPGVIFVFCRLNPIVIMDLYIHVVDTIDALHRSHGIGVLEKILVVHSYVQTPQRWGGCFIQTSGPLQHPHDEYTTSEV</sequence>
<dbReference type="HOGENOM" id="CLU_1349602_0_0_1"/>
<dbReference type="AlphaFoldDB" id="A0A0C3D6I9"/>
<evidence type="ECO:0000313" key="1">
    <source>
        <dbReference type="EMBL" id="KIM52024.1"/>
    </source>
</evidence>
<name>A0A0C3D6I9_9AGAM</name>
<keyword evidence="2" id="KW-1185">Reference proteome</keyword>
<proteinExistence type="predicted"/>
<dbReference type="InParanoid" id="A0A0C3D6I9"/>
<dbReference type="EMBL" id="KN822228">
    <property type="protein sequence ID" value="KIM52024.1"/>
    <property type="molecule type" value="Genomic_DNA"/>
</dbReference>
<dbReference type="Proteomes" id="UP000053989">
    <property type="component" value="Unassembled WGS sequence"/>
</dbReference>
<gene>
    <name evidence="1" type="ORF">SCLCIDRAFT_11982</name>
</gene>
<protein>
    <submittedName>
        <fullName evidence="1">Uncharacterized protein</fullName>
    </submittedName>
</protein>